<keyword evidence="8" id="KW-0949">S-adenosyl-L-methionine</keyword>
<gene>
    <name evidence="12" type="ORF">ETD96_20330</name>
</gene>
<protein>
    <recommendedName>
        <fullName evidence="4">Protein-L-isoaspartate O-methyltransferase</fullName>
        <ecNumber evidence="3">2.1.1.77</ecNumber>
    </recommendedName>
    <alternativeName>
        <fullName evidence="11">L-isoaspartyl protein carboxyl methyltransferase</fullName>
    </alternativeName>
    <alternativeName>
        <fullName evidence="9">Protein L-isoaspartyl methyltransferase</fullName>
    </alternativeName>
    <alternativeName>
        <fullName evidence="10">Protein-beta-aspartate methyltransferase</fullName>
    </alternativeName>
</protein>
<proteinExistence type="inferred from homology"/>
<evidence type="ECO:0000256" key="2">
    <source>
        <dbReference type="ARBA" id="ARBA00005369"/>
    </source>
</evidence>
<dbReference type="AlphaFoldDB" id="A0A5S4GV45"/>
<dbReference type="SUPFAM" id="SSF53335">
    <property type="entry name" value="S-adenosyl-L-methionine-dependent methyltransferases"/>
    <property type="match status" value="1"/>
</dbReference>
<dbReference type="GO" id="GO:0004719">
    <property type="term" value="F:protein-L-isoaspartate (D-aspartate) O-methyltransferase activity"/>
    <property type="evidence" value="ECO:0007669"/>
    <property type="project" value="UniProtKB-EC"/>
</dbReference>
<dbReference type="GO" id="GO:0005737">
    <property type="term" value="C:cytoplasm"/>
    <property type="evidence" value="ECO:0007669"/>
    <property type="project" value="UniProtKB-SubCell"/>
</dbReference>
<evidence type="ECO:0000256" key="9">
    <source>
        <dbReference type="ARBA" id="ARBA00030757"/>
    </source>
</evidence>
<comment type="caution">
    <text evidence="12">The sequence shown here is derived from an EMBL/GenBank/DDBJ whole genome shotgun (WGS) entry which is preliminary data.</text>
</comment>
<dbReference type="Gene3D" id="3.40.50.150">
    <property type="entry name" value="Vaccinia Virus protein VP39"/>
    <property type="match status" value="1"/>
</dbReference>
<accession>A0A5S4GV45</accession>
<keyword evidence="6 12" id="KW-0489">Methyltransferase</keyword>
<evidence type="ECO:0000256" key="11">
    <source>
        <dbReference type="ARBA" id="ARBA00031350"/>
    </source>
</evidence>
<evidence type="ECO:0000313" key="12">
    <source>
        <dbReference type="EMBL" id="TMR36639.1"/>
    </source>
</evidence>
<organism evidence="12 13">
    <name type="scientific">Actinomadura geliboluensis</name>
    <dbReference type="NCBI Taxonomy" id="882440"/>
    <lineage>
        <taxon>Bacteria</taxon>
        <taxon>Bacillati</taxon>
        <taxon>Actinomycetota</taxon>
        <taxon>Actinomycetes</taxon>
        <taxon>Streptosporangiales</taxon>
        <taxon>Thermomonosporaceae</taxon>
        <taxon>Actinomadura</taxon>
    </lineage>
</organism>
<dbReference type="CDD" id="cd02440">
    <property type="entry name" value="AdoMet_MTases"/>
    <property type="match status" value="1"/>
</dbReference>
<evidence type="ECO:0000313" key="13">
    <source>
        <dbReference type="Proteomes" id="UP000305238"/>
    </source>
</evidence>
<comment type="similarity">
    <text evidence="2">Belongs to the methyltransferase superfamily. L-isoaspartyl/D-aspartyl protein methyltransferase family.</text>
</comment>
<evidence type="ECO:0000256" key="8">
    <source>
        <dbReference type="ARBA" id="ARBA00022691"/>
    </source>
</evidence>
<comment type="subcellular location">
    <subcellularLocation>
        <location evidence="1">Cytoplasm</location>
    </subcellularLocation>
</comment>
<evidence type="ECO:0000256" key="10">
    <source>
        <dbReference type="ARBA" id="ARBA00031323"/>
    </source>
</evidence>
<evidence type="ECO:0000256" key="7">
    <source>
        <dbReference type="ARBA" id="ARBA00022679"/>
    </source>
</evidence>
<dbReference type="OrthoDB" id="3501659at2"/>
<keyword evidence="13" id="KW-1185">Reference proteome</keyword>
<evidence type="ECO:0000256" key="4">
    <source>
        <dbReference type="ARBA" id="ARBA00013346"/>
    </source>
</evidence>
<evidence type="ECO:0000256" key="6">
    <source>
        <dbReference type="ARBA" id="ARBA00022603"/>
    </source>
</evidence>
<dbReference type="GO" id="GO:0032259">
    <property type="term" value="P:methylation"/>
    <property type="evidence" value="ECO:0007669"/>
    <property type="project" value="UniProtKB-KW"/>
</dbReference>
<dbReference type="Proteomes" id="UP000305238">
    <property type="component" value="Unassembled WGS sequence"/>
</dbReference>
<dbReference type="PANTHER" id="PTHR11579:SF0">
    <property type="entry name" value="PROTEIN-L-ISOASPARTATE(D-ASPARTATE) O-METHYLTRANSFERASE"/>
    <property type="match status" value="1"/>
</dbReference>
<keyword evidence="7 12" id="KW-0808">Transferase</keyword>
<keyword evidence="5" id="KW-0963">Cytoplasm</keyword>
<dbReference type="EC" id="2.1.1.77" evidence="3"/>
<evidence type="ECO:0000256" key="1">
    <source>
        <dbReference type="ARBA" id="ARBA00004496"/>
    </source>
</evidence>
<sequence length="256" mass="27493">MSALHRFGAGVNRADFIPERIWIRPEGERLRPPDRADDPELWAEHVAAEESVVTQVSQDANGMLWPTSSSSALHTMRQMIDAAELVPDLNVLEIGTGTGYNAAVMADLGVRVTTVEIDPKLAAAASAALERTGFADRVTVVNRDGEQGAPERAPFDRVIVTAAARTIPYTWVEQTRHGGRLVVPYSGPECAGALLVLDIAGGTATGHAVGDAFFMPLRGQKQPQSILRAERAPDALRRLRITVTRTGQDVALTPSA</sequence>
<dbReference type="EMBL" id="VCKZ01000146">
    <property type="protein sequence ID" value="TMR36639.1"/>
    <property type="molecule type" value="Genomic_DNA"/>
</dbReference>
<reference evidence="12 13" key="1">
    <citation type="submission" date="2019-05" db="EMBL/GenBank/DDBJ databases">
        <title>Draft genome sequence of Actinomadura geliboluensis A8036.</title>
        <authorList>
            <person name="Saricaoglu S."/>
            <person name="Isik K."/>
        </authorList>
    </citation>
    <scope>NUCLEOTIDE SEQUENCE [LARGE SCALE GENOMIC DNA]</scope>
    <source>
        <strain evidence="12 13">A8036</strain>
    </source>
</reference>
<dbReference type="InterPro" id="IPR000682">
    <property type="entry name" value="PCMT"/>
</dbReference>
<dbReference type="Pfam" id="PF01135">
    <property type="entry name" value="PCMT"/>
    <property type="match status" value="1"/>
</dbReference>
<evidence type="ECO:0000256" key="3">
    <source>
        <dbReference type="ARBA" id="ARBA00011890"/>
    </source>
</evidence>
<name>A0A5S4GV45_9ACTN</name>
<dbReference type="InterPro" id="IPR029063">
    <property type="entry name" value="SAM-dependent_MTases_sf"/>
</dbReference>
<evidence type="ECO:0000256" key="5">
    <source>
        <dbReference type="ARBA" id="ARBA00022490"/>
    </source>
</evidence>
<dbReference type="PANTHER" id="PTHR11579">
    <property type="entry name" value="PROTEIN-L-ISOASPARTATE O-METHYLTRANSFERASE"/>
    <property type="match status" value="1"/>
</dbReference>